<dbReference type="AlphaFoldDB" id="A0A0S4J0R6"/>
<proteinExistence type="predicted"/>
<dbReference type="EMBL" id="CYKH01000787">
    <property type="protein sequence ID" value="CUG39362.1"/>
    <property type="molecule type" value="Genomic_DNA"/>
</dbReference>
<sequence>MRIRVILDDSFVHGIHPAAEVLGSPDGSVTAVVWQINPNIPIGSPVHLEKLSAMLTLGDAMSEATELALFSVTWLNTVEWQTGLFIDPAKTAYALQLREESSILLTRDPYSIMLAHYLVQQSGGAIMDPLLTASEEPNFFWAPLSTAALSLEGIWGDDDKESNQATSGSGPIALQSLGGTKRRVWKRHGDDIWALRGCVAVFGYPAATTSSTSTNTAPQSTTGNALLLKKLPIQQSHVVALHKSLSSRRSFQWTFRVGYRDPTSTVASLGGKSTATVGRDDGGAVIYGDSYFVREDGKQRGNSTMAPTQNRSGGRGGGGQQEDSSDLSDDDEGDDVEEEQKIGVPLPSLFLGFALRQALEDAECEAAEGARMKSNPQSNPQSGSRTPRTPRAAGTDGPSSPAGRAGGVVVFDDASQAASASPPPVARKVFELPAMFESCCLLDSITGRLHLGSSSREGARAIYADLDTYVCRNGMMLSFAVDMQEGIVNVRQDDRLVLVAALPSRLREELADAAAASDDGGSANNSLGGGAAWNRIVAPVVQIGTKGVFVDIF</sequence>
<gene>
    <name evidence="2" type="ORF">BSAL_78775</name>
</gene>
<accession>A0A0S4J0R6</accession>
<feature type="compositionally biased region" description="Polar residues" evidence="1">
    <location>
        <begin position="374"/>
        <end position="387"/>
    </location>
</feature>
<dbReference type="Proteomes" id="UP000051952">
    <property type="component" value="Unassembled WGS sequence"/>
</dbReference>
<reference evidence="3" key="1">
    <citation type="submission" date="2015-09" db="EMBL/GenBank/DDBJ databases">
        <authorList>
            <consortium name="Pathogen Informatics"/>
        </authorList>
    </citation>
    <scope>NUCLEOTIDE SEQUENCE [LARGE SCALE GENOMIC DNA]</scope>
    <source>
        <strain evidence="3">Lake Konstanz</strain>
    </source>
</reference>
<feature type="region of interest" description="Disordered" evidence="1">
    <location>
        <begin position="296"/>
        <end position="342"/>
    </location>
</feature>
<feature type="compositionally biased region" description="Acidic residues" evidence="1">
    <location>
        <begin position="323"/>
        <end position="338"/>
    </location>
</feature>
<feature type="region of interest" description="Disordered" evidence="1">
    <location>
        <begin position="366"/>
        <end position="406"/>
    </location>
</feature>
<dbReference type="VEuPathDB" id="TriTrypDB:BSAL_78775"/>
<name>A0A0S4J0R6_BODSA</name>
<evidence type="ECO:0000256" key="1">
    <source>
        <dbReference type="SAM" id="MobiDB-lite"/>
    </source>
</evidence>
<keyword evidence="3" id="KW-1185">Reference proteome</keyword>
<protein>
    <submittedName>
        <fullName evidence="2">Uncharacterized protein</fullName>
    </submittedName>
</protein>
<evidence type="ECO:0000313" key="2">
    <source>
        <dbReference type="EMBL" id="CUG39362.1"/>
    </source>
</evidence>
<evidence type="ECO:0000313" key="3">
    <source>
        <dbReference type="Proteomes" id="UP000051952"/>
    </source>
</evidence>
<organism evidence="2 3">
    <name type="scientific">Bodo saltans</name>
    <name type="common">Flagellated protozoan</name>
    <dbReference type="NCBI Taxonomy" id="75058"/>
    <lineage>
        <taxon>Eukaryota</taxon>
        <taxon>Discoba</taxon>
        <taxon>Euglenozoa</taxon>
        <taxon>Kinetoplastea</taxon>
        <taxon>Metakinetoplastina</taxon>
        <taxon>Eubodonida</taxon>
        <taxon>Bodonidae</taxon>
        <taxon>Bodo</taxon>
    </lineage>
</organism>
<feature type="compositionally biased region" description="Polar residues" evidence="1">
    <location>
        <begin position="300"/>
        <end position="311"/>
    </location>
</feature>